<evidence type="ECO:0000313" key="3">
    <source>
        <dbReference type="EMBL" id="GAA2653149.1"/>
    </source>
</evidence>
<evidence type="ECO:0000256" key="2">
    <source>
        <dbReference type="SAM" id="Phobius"/>
    </source>
</evidence>
<feature type="region of interest" description="Disordered" evidence="1">
    <location>
        <begin position="1"/>
        <end position="56"/>
    </location>
</feature>
<feature type="compositionally biased region" description="Low complexity" evidence="1">
    <location>
        <begin position="33"/>
        <end position="48"/>
    </location>
</feature>
<dbReference type="EMBL" id="BAAASJ010000099">
    <property type="protein sequence ID" value="GAA2653149.1"/>
    <property type="molecule type" value="Genomic_DNA"/>
</dbReference>
<dbReference type="Proteomes" id="UP001500151">
    <property type="component" value="Unassembled WGS sequence"/>
</dbReference>
<keyword evidence="2" id="KW-0812">Transmembrane</keyword>
<keyword evidence="2" id="KW-1133">Transmembrane helix</keyword>
<proteinExistence type="predicted"/>
<evidence type="ECO:0000313" key="4">
    <source>
        <dbReference type="Proteomes" id="UP001500151"/>
    </source>
</evidence>
<evidence type="ECO:0000256" key="1">
    <source>
        <dbReference type="SAM" id="MobiDB-lite"/>
    </source>
</evidence>
<accession>A0ABN3RHZ5</accession>
<protein>
    <recommendedName>
        <fullName evidence="5">Ig-like domain-containing protein</fullName>
    </recommendedName>
</protein>
<name>A0ABN3RHZ5_9ACTN</name>
<dbReference type="SUPFAM" id="SSF81995">
    <property type="entry name" value="beta-sandwich domain of Sec23/24"/>
    <property type="match status" value="1"/>
</dbReference>
<sequence length="168" mass="17766">MTTPPPQGQNPYAQGQPPQSQNPYGQPQGGNPYGQQQPQPVSPQRSPYFNQGAPVPTPAAPARAGFKKYLRFIIPVAVLSIAAGTYFFGGDDATKLQAGDCLRNTGSDSNASVEKLDCSDSKATHKVLEKKNGSSLSQFACQSVEGTTAALSWKEGSDSFVLCLADNK</sequence>
<evidence type="ECO:0008006" key="5">
    <source>
        <dbReference type="Google" id="ProtNLM"/>
    </source>
</evidence>
<gene>
    <name evidence="3" type="ORF">GCM10010307_64460</name>
</gene>
<keyword evidence="2" id="KW-0472">Membrane</keyword>
<feature type="transmembrane region" description="Helical" evidence="2">
    <location>
        <begin position="69"/>
        <end position="88"/>
    </location>
</feature>
<keyword evidence="4" id="KW-1185">Reference proteome</keyword>
<reference evidence="3 4" key="1">
    <citation type="journal article" date="2019" name="Int. J. Syst. Evol. Microbiol.">
        <title>The Global Catalogue of Microorganisms (GCM) 10K type strain sequencing project: providing services to taxonomists for standard genome sequencing and annotation.</title>
        <authorList>
            <consortium name="The Broad Institute Genomics Platform"/>
            <consortium name="The Broad Institute Genome Sequencing Center for Infectious Disease"/>
            <person name="Wu L."/>
            <person name="Ma J."/>
        </authorList>
    </citation>
    <scope>NUCLEOTIDE SEQUENCE [LARGE SCALE GENOMIC DNA]</scope>
    <source>
        <strain evidence="3 4">JCM 4524</strain>
    </source>
</reference>
<comment type="caution">
    <text evidence="3">The sequence shown here is derived from an EMBL/GenBank/DDBJ whole genome shotgun (WGS) entry which is preliminary data.</text>
</comment>
<organism evidence="3 4">
    <name type="scientific">Streptomyces vastus</name>
    <dbReference type="NCBI Taxonomy" id="285451"/>
    <lineage>
        <taxon>Bacteria</taxon>
        <taxon>Bacillati</taxon>
        <taxon>Actinomycetota</taxon>
        <taxon>Actinomycetes</taxon>
        <taxon>Kitasatosporales</taxon>
        <taxon>Streptomycetaceae</taxon>
        <taxon>Streptomyces</taxon>
    </lineage>
</organism>
<feature type="compositionally biased region" description="Low complexity" evidence="1">
    <location>
        <begin position="14"/>
        <end position="26"/>
    </location>
</feature>